<dbReference type="EMBL" id="JACRAF010000028">
    <property type="protein sequence ID" value="MBI4922213.1"/>
    <property type="molecule type" value="Genomic_DNA"/>
</dbReference>
<name>A0A933L1F6_9HYPH</name>
<comment type="caution">
    <text evidence="2">The sequence shown here is derived from an EMBL/GenBank/DDBJ whole genome shotgun (WGS) entry which is preliminary data.</text>
</comment>
<dbReference type="AlphaFoldDB" id="A0A933L1F6"/>
<feature type="transmembrane region" description="Helical" evidence="1">
    <location>
        <begin position="12"/>
        <end position="40"/>
    </location>
</feature>
<gene>
    <name evidence="2" type="ORF">HY834_10720</name>
</gene>
<evidence type="ECO:0000313" key="3">
    <source>
        <dbReference type="Proteomes" id="UP000782610"/>
    </source>
</evidence>
<keyword evidence="1" id="KW-0472">Membrane</keyword>
<sequence length="103" mass="11234">MTSQRRFPGRVYGIVLALIALFGLAPIIVTVASAAIANAYGCTISESFLSPCIINGADWGPGLQLGGISFWYVLLVWPAAFVLFLVWLVVLLIHLARFRKRIA</sequence>
<evidence type="ECO:0000256" key="1">
    <source>
        <dbReference type="SAM" id="Phobius"/>
    </source>
</evidence>
<proteinExistence type="predicted"/>
<keyword evidence="1" id="KW-1133">Transmembrane helix</keyword>
<accession>A0A933L1F6</accession>
<reference evidence="2" key="1">
    <citation type="submission" date="2020-07" db="EMBL/GenBank/DDBJ databases">
        <title>Huge and variable diversity of episymbiotic CPR bacteria and DPANN archaea in groundwater ecosystems.</title>
        <authorList>
            <person name="He C.Y."/>
            <person name="Keren R."/>
            <person name="Whittaker M."/>
            <person name="Farag I.F."/>
            <person name="Doudna J."/>
            <person name="Cate J.H.D."/>
            <person name="Banfield J.F."/>
        </authorList>
    </citation>
    <scope>NUCLEOTIDE SEQUENCE</scope>
    <source>
        <strain evidence="2">NC_groundwater_1586_Pr3_B-0.1um_66_15</strain>
    </source>
</reference>
<dbReference type="Proteomes" id="UP000782610">
    <property type="component" value="Unassembled WGS sequence"/>
</dbReference>
<keyword evidence="1" id="KW-0812">Transmembrane</keyword>
<evidence type="ECO:0000313" key="2">
    <source>
        <dbReference type="EMBL" id="MBI4922213.1"/>
    </source>
</evidence>
<organism evidence="2 3">
    <name type="scientific">Devosia nanyangense</name>
    <dbReference type="NCBI Taxonomy" id="1228055"/>
    <lineage>
        <taxon>Bacteria</taxon>
        <taxon>Pseudomonadati</taxon>
        <taxon>Pseudomonadota</taxon>
        <taxon>Alphaproteobacteria</taxon>
        <taxon>Hyphomicrobiales</taxon>
        <taxon>Devosiaceae</taxon>
        <taxon>Devosia</taxon>
    </lineage>
</organism>
<protein>
    <submittedName>
        <fullName evidence="2">Uncharacterized protein</fullName>
    </submittedName>
</protein>
<feature type="transmembrane region" description="Helical" evidence="1">
    <location>
        <begin position="70"/>
        <end position="93"/>
    </location>
</feature>